<feature type="compositionally biased region" description="Low complexity" evidence="8">
    <location>
        <begin position="911"/>
        <end position="932"/>
    </location>
</feature>
<dbReference type="GO" id="GO:0000166">
    <property type="term" value="F:nucleotide binding"/>
    <property type="evidence" value="ECO:0007669"/>
    <property type="project" value="UniProtKB-KW"/>
</dbReference>
<feature type="compositionally biased region" description="Basic and acidic residues" evidence="8">
    <location>
        <begin position="944"/>
        <end position="956"/>
    </location>
</feature>
<feature type="compositionally biased region" description="Low complexity" evidence="8">
    <location>
        <begin position="969"/>
        <end position="995"/>
    </location>
</feature>
<feature type="region of interest" description="Disordered" evidence="8">
    <location>
        <begin position="263"/>
        <end position="319"/>
    </location>
</feature>
<dbReference type="PROSITE" id="PS00452">
    <property type="entry name" value="GUANYLATE_CYCLASE_1"/>
    <property type="match status" value="1"/>
</dbReference>
<evidence type="ECO:0000313" key="11">
    <source>
        <dbReference type="Proteomes" id="UP000747399"/>
    </source>
</evidence>
<feature type="region of interest" description="Disordered" evidence="8">
    <location>
        <begin position="188"/>
        <end position="229"/>
    </location>
</feature>
<accession>A0A8J4B8K6</accession>
<dbReference type="GO" id="GO:0005886">
    <property type="term" value="C:plasma membrane"/>
    <property type="evidence" value="ECO:0007669"/>
    <property type="project" value="TreeGrafter"/>
</dbReference>
<protein>
    <recommendedName>
        <fullName evidence="9">Guanylate cyclase domain-containing protein</fullName>
    </recommendedName>
</protein>
<dbReference type="InterPro" id="IPR018297">
    <property type="entry name" value="A/G_cyclase_CS"/>
</dbReference>
<feature type="compositionally biased region" description="Pro residues" evidence="8">
    <location>
        <begin position="959"/>
        <end position="968"/>
    </location>
</feature>
<feature type="region of interest" description="Disordered" evidence="8">
    <location>
        <begin position="908"/>
        <end position="995"/>
    </location>
</feature>
<dbReference type="InterPro" id="IPR001054">
    <property type="entry name" value="A/G_cyclase"/>
</dbReference>
<feature type="domain" description="Guanylate cyclase" evidence="9">
    <location>
        <begin position="682"/>
        <end position="823"/>
    </location>
</feature>
<dbReference type="Pfam" id="PF00211">
    <property type="entry name" value="Guanylate_cyc"/>
    <property type="match status" value="1"/>
</dbReference>
<feature type="compositionally biased region" description="Low complexity" evidence="8">
    <location>
        <begin position="263"/>
        <end position="273"/>
    </location>
</feature>
<dbReference type="InterPro" id="IPR050401">
    <property type="entry name" value="Cyclic_nucleotide_synthase"/>
</dbReference>
<keyword evidence="11" id="KW-1185">Reference proteome</keyword>
<evidence type="ECO:0000259" key="9">
    <source>
        <dbReference type="PROSITE" id="PS50125"/>
    </source>
</evidence>
<comment type="subcellular location">
    <subcellularLocation>
        <location evidence="1">Membrane</location>
    </subcellularLocation>
</comment>
<reference evidence="10" key="1">
    <citation type="journal article" date="2021" name="Proc. Natl. Acad. Sci. U.S.A.">
        <title>Three genomes in the algal genus Volvox reveal the fate of a haploid sex-determining region after a transition to homothallism.</title>
        <authorList>
            <person name="Yamamoto K."/>
            <person name="Hamaji T."/>
            <person name="Kawai-Toyooka H."/>
            <person name="Matsuzaki R."/>
            <person name="Takahashi F."/>
            <person name="Nishimura Y."/>
            <person name="Kawachi M."/>
            <person name="Noguchi H."/>
            <person name="Minakuchi Y."/>
            <person name="Umen J.G."/>
            <person name="Toyoda A."/>
            <person name="Nozaki H."/>
        </authorList>
    </citation>
    <scope>NUCLEOTIDE SEQUENCE</scope>
    <source>
        <strain evidence="10">NIES-3780</strain>
    </source>
</reference>
<dbReference type="PANTHER" id="PTHR11920">
    <property type="entry name" value="GUANYLYL CYCLASE"/>
    <property type="match status" value="1"/>
</dbReference>
<feature type="compositionally biased region" description="Low complexity" evidence="8">
    <location>
        <begin position="1"/>
        <end position="38"/>
    </location>
</feature>
<feature type="non-terminal residue" evidence="10">
    <location>
        <position position="1"/>
    </location>
</feature>
<name>A0A8J4B8K6_9CHLO</name>
<feature type="region of interest" description="Disordered" evidence="8">
    <location>
        <begin position="102"/>
        <end position="155"/>
    </location>
</feature>
<feature type="compositionally biased region" description="Polar residues" evidence="8">
    <location>
        <begin position="872"/>
        <end position="885"/>
    </location>
</feature>
<proteinExistence type="inferred from homology"/>
<keyword evidence="3" id="KW-0547">Nucleotide-binding</keyword>
<evidence type="ECO:0000256" key="8">
    <source>
        <dbReference type="SAM" id="MobiDB-lite"/>
    </source>
</evidence>
<dbReference type="SUPFAM" id="SSF55073">
    <property type="entry name" value="Nucleotide cyclase"/>
    <property type="match status" value="1"/>
</dbReference>
<dbReference type="Gene3D" id="3.30.70.1230">
    <property type="entry name" value="Nucleotide cyclase"/>
    <property type="match status" value="1"/>
</dbReference>
<dbReference type="AlphaFoldDB" id="A0A8J4B8K6"/>
<organism evidence="10 11">
    <name type="scientific">Volvox africanus</name>
    <dbReference type="NCBI Taxonomy" id="51714"/>
    <lineage>
        <taxon>Eukaryota</taxon>
        <taxon>Viridiplantae</taxon>
        <taxon>Chlorophyta</taxon>
        <taxon>core chlorophytes</taxon>
        <taxon>Chlorophyceae</taxon>
        <taxon>CS clade</taxon>
        <taxon>Chlamydomonadales</taxon>
        <taxon>Volvocaceae</taxon>
        <taxon>Volvox</taxon>
    </lineage>
</organism>
<gene>
    <name evidence="10" type="ORF">Vafri_11764</name>
</gene>
<keyword evidence="4" id="KW-1133">Transmembrane helix</keyword>
<dbReference type="GO" id="GO:0035556">
    <property type="term" value="P:intracellular signal transduction"/>
    <property type="evidence" value="ECO:0007669"/>
    <property type="project" value="InterPro"/>
</dbReference>
<evidence type="ECO:0000256" key="1">
    <source>
        <dbReference type="ARBA" id="ARBA00004370"/>
    </source>
</evidence>
<evidence type="ECO:0000256" key="5">
    <source>
        <dbReference type="ARBA" id="ARBA00023136"/>
    </source>
</evidence>
<feature type="compositionally biased region" description="Low complexity" evidence="8">
    <location>
        <begin position="212"/>
        <end position="229"/>
    </location>
</feature>
<dbReference type="EMBL" id="BNCO01000024">
    <property type="protein sequence ID" value="GIL56394.1"/>
    <property type="molecule type" value="Genomic_DNA"/>
</dbReference>
<comment type="similarity">
    <text evidence="7">Belongs to the adenylyl cyclase class-4/guanylyl cyclase family.</text>
</comment>
<evidence type="ECO:0000256" key="3">
    <source>
        <dbReference type="ARBA" id="ARBA00022741"/>
    </source>
</evidence>
<feature type="region of interest" description="Disordered" evidence="8">
    <location>
        <begin position="871"/>
        <end position="893"/>
    </location>
</feature>
<evidence type="ECO:0000256" key="7">
    <source>
        <dbReference type="RuleBase" id="RU000405"/>
    </source>
</evidence>
<feature type="region of interest" description="Disordered" evidence="8">
    <location>
        <begin position="521"/>
        <end position="547"/>
    </location>
</feature>
<keyword evidence="6 7" id="KW-0456">Lyase</keyword>
<dbReference type="GO" id="GO:0001653">
    <property type="term" value="F:peptide receptor activity"/>
    <property type="evidence" value="ECO:0007669"/>
    <property type="project" value="TreeGrafter"/>
</dbReference>
<dbReference type="GO" id="GO:0007168">
    <property type="term" value="P:receptor guanylyl cyclase signaling pathway"/>
    <property type="evidence" value="ECO:0007669"/>
    <property type="project" value="TreeGrafter"/>
</dbReference>
<comment type="caution">
    <text evidence="10">The sequence shown here is derived from an EMBL/GenBank/DDBJ whole genome shotgun (WGS) entry which is preliminary data.</text>
</comment>
<feature type="compositionally biased region" description="Basic and acidic residues" evidence="8">
    <location>
        <begin position="523"/>
        <end position="534"/>
    </location>
</feature>
<feature type="compositionally biased region" description="Polar residues" evidence="8">
    <location>
        <begin position="1090"/>
        <end position="1099"/>
    </location>
</feature>
<evidence type="ECO:0000256" key="2">
    <source>
        <dbReference type="ARBA" id="ARBA00022692"/>
    </source>
</evidence>
<dbReference type="PROSITE" id="PS50125">
    <property type="entry name" value="GUANYLATE_CYCLASE_2"/>
    <property type="match status" value="1"/>
</dbReference>
<dbReference type="GO" id="GO:0004016">
    <property type="term" value="F:adenylate cyclase activity"/>
    <property type="evidence" value="ECO:0007669"/>
    <property type="project" value="TreeGrafter"/>
</dbReference>
<keyword evidence="5" id="KW-0472">Membrane</keyword>
<feature type="compositionally biased region" description="Polar residues" evidence="8">
    <location>
        <begin position="279"/>
        <end position="303"/>
    </location>
</feature>
<dbReference type="SMART" id="SM00044">
    <property type="entry name" value="CYCc"/>
    <property type="match status" value="1"/>
</dbReference>
<dbReference type="Proteomes" id="UP000747399">
    <property type="component" value="Unassembled WGS sequence"/>
</dbReference>
<dbReference type="GO" id="GO:0004383">
    <property type="term" value="F:guanylate cyclase activity"/>
    <property type="evidence" value="ECO:0007669"/>
    <property type="project" value="TreeGrafter"/>
</dbReference>
<feature type="region of interest" description="Disordered" evidence="8">
    <location>
        <begin position="1"/>
        <end position="54"/>
    </location>
</feature>
<sequence length="1239" mass="127626">GVASGSPAAGSSSTLATAGGPAATAGSGVASTGATSTTMSPECDVRDPRTKRTASMSCMEAGINSRASVAHGSTASASVSPPVSALGRYVSAPSHWPRNSVGRFLTTSMPHDGDATRGSAGSPTSVGGGDPRVGVDLPSDVVHSGPRQEDSMSSFLLLPGSSAGKILGTCSSVAQPCGSSANTLRLEPWYRPAVQTDPPGQRGFGSSTLPQSSAHGSVSVSLSNPGNASAAMSTAATTAMAATSTGAVGTATGTVGAAVAGADSFSSKHSSQPQPQPHLNRNPQQTNSAANNVNNLPSNQNHQMLYGTGTWPSSTQQAQLHPQLLAHHHHPLQPQLQLQRSPYQHQLQVPPQPRLQGPIERQFSAGSRLMRTLSGRQMYTGVGMGGTAAGSPAQYGEGEYCSGIGDRRLRPYAADVPGAAAAAADSRAAAAAAAATNLAAGDAQGIPSVDAGVMAAVALTNIRQRSGNCAVKFAITDSRMGAEEASNWVSGAAALGVNGVHPQRREVAGAAAVTLAARGSGYADRDGKDGKEELQAASGSSDGAPRRQRMADGVIGMLRQALASQDRAGGPRRNSGDECWHEIWATRATDPVTGKPVLVLVQHDVTAKVIAERHLALVMETEHRLLEQLFPRHILAYITEDFVAKVAAAAAGSTAAYATVDAQWRPTVRDCKALATWHPQVTLLFADIKGFTPMCKEVEPPAVMAMLNDLYCRYDQMLDEYGVFKVETIGDCYFVAGGLIQEDEDGMTTVRDNQTDPLHAQKVFDFARAMLAAAQQVRMPTSGEPVQIRIGIHTGPVVSGVVGTRMPRFCLFGDTVNTTSRMESTGEPGAIHASEATYNLLRNVATWNSTGGIQVKGKGLLQTYLHIPSPTGAANSTTSSRPTSGNHRHQQSHPYHSYMANHQQYGQVSPQGLHGLQGLHGQQGQGQQNLQGSNHLMYQQHQQQLERERELSRDGMVKPPSPPPPPVHPSVSSGGTGSIRSGAGSSTTATPASSGIIKMHIDSQRSSYADLPATTTAMPLASAATGVTANARATAVAAAATMTAVVAGGGSGCGPVDSIDAAETTDPMTTCMDLITAATALVVPANASGSAPQAVSCNSGPAPRSASGGLHGPMNLFGDSEHSCDTSGLRPSFEGFPKPAHVYSGDRSSTPPVTTRVGTLRTGTGRLLESALAVLNWEGENGDGNGLGVGIVRRGVGGVVWRAGRGGDGDGVVEQSSTGGDENGVCGKLIQTLSASEGV</sequence>
<dbReference type="PANTHER" id="PTHR11920:SF335">
    <property type="entry name" value="GUANYLATE CYCLASE"/>
    <property type="match status" value="1"/>
</dbReference>
<dbReference type="CDD" id="cd07302">
    <property type="entry name" value="CHD"/>
    <property type="match status" value="1"/>
</dbReference>
<evidence type="ECO:0000256" key="6">
    <source>
        <dbReference type="ARBA" id="ARBA00023239"/>
    </source>
</evidence>
<evidence type="ECO:0000256" key="4">
    <source>
        <dbReference type="ARBA" id="ARBA00022989"/>
    </source>
</evidence>
<dbReference type="FunFam" id="3.30.70.1230:FF:000057">
    <property type="entry name" value="Guanylate cyclase"/>
    <property type="match status" value="1"/>
</dbReference>
<dbReference type="InterPro" id="IPR029787">
    <property type="entry name" value="Nucleotide_cyclase"/>
</dbReference>
<feature type="region of interest" description="Disordered" evidence="8">
    <location>
        <begin position="1090"/>
        <end position="1114"/>
    </location>
</feature>
<evidence type="ECO:0000313" key="10">
    <source>
        <dbReference type="EMBL" id="GIL56394.1"/>
    </source>
</evidence>
<keyword evidence="2" id="KW-0812">Transmembrane</keyword>